<dbReference type="Proteomes" id="UP001345219">
    <property type="component" value="Chromosome 14"/>
</dbReference>
<comment type="caution">
    <text evidence="1">The sequence shown here is derived from an EMBL/GenBank/DDBJ whole genome shotgun (WGS) entry which is preliminary data.</text>
</comment>
<dbReference type="PANTHER" id="PTHR46741">
    <property type="entry name" value="OS09G0413600 PROTEIN"/>
    <property type="match status" value="1"/>
</dbReference>
<evidence type="ECO:0000313" key="2">
    <source>
        <dbReference type="Proteomes" id="UP001345219"/>
    </source>
</evidence>
<dbReference type="Pfam" id="PF07891">
    <property type="entry name" value="DUF1666"/>
    <property type="match status" value="1"/>
</dbReference>
<gene>
    <name evidence="1" type="ORF">SAY87_018595</name>
</gene>
<dbReference type="AlphaFoldDB" id="A0AAN7KXV9"/>
<proteinExistence type="predicted"/>
<organism evidence="1 2">
    <name type="scientific">Trapa incisa</name>
    <dbReference type="NCBI Taxonomy" id="236973"/>
    <lineage>
        <taxon>Eukaryota</taxon>
        <taxon>Viridiplantae</taxon>
        <taxon>Streptophyta</taxon>
        <taxon>Embryophyta</taxon>
        <taxon>Tracheophyta</taxon>
        <taxon>Spermatophyta</taxon>
        <taxon>Magnoliopsida</taxon>
        <taxon>eudicotyledons</taxon>
        <taxon>Gunneridae</taxon>
        <taxon>Pentapetalae</taxon>
        <taxon>rosids</taxon>
        <taxon>malvids</taxon>
        <taxon>Myrtales</taxon>
        <taxon>Lythraceae</taxon>
        <taxon>Trapa</taxon>
    </lineage>
</organism>
<name>A0AAN7KXV9_9MYRT</name>
<protein>
    <submittedName>
        <fullName evidence="1">Uncharacterized protein</fullName>
    </submittedName>
</protein>
<dbReference type="EMBL" id="JAXIOK010000002">
    <property type="protein sequence ID" value="KAK4778408.1"/>
    <property type="molecule type" value="Genomic_DNA"/>
</dbReference>
<sequence>MRNKVRMEGKGKVGFGVSSHILVEILEESIRVFWQFIRSDKDSTRKGKKPGHSQLQDPAGAEVLAEVETALEKKQKRLEEVLRGGKCILRKFLKQHHHEYYFSDHVIGFFSHVDMRLVRRVLNMSRLSTDQLAWCSAKLGRINFVHRRMHVQPSFILFPC</sequence>
<dbReference type="InterPro" id="IPR012870">
    <property type="entry name" value="DUF1666"/>
</dbReference>
<reference evidence="1 2" key="1">
    <citation type="journal article" date="2023" name="Hortic Res">
        <title>Pangenome of water caltrop reveals structural variations and asymmetric subgenome divergence after allopolyploidization.</title>
        <authorList>
            <person name="Zhang X."/>
            <person name="Chen Y."/>
            <person name="Wang L."/>
            <person name="Yuan Y."/>
            <person name="Fang M."/>
            <person name="Shi L."/>
            <person name="Lu R."/>
            <person name="Comes H.P."/>
            <person name="Ma Y."/>
            <person name="Chen Y."/>
            <person name="Huang G."/>
            <person name="Zhou Y."/>
            <person name="Zheng Z."/>
            <person name="Qiu Y."/>
        </authorList>
    </citation>
    <scope>NUCLEOTIDE SEQUENCE [LARGE SCALE GENOMIC DNA]</scope>
    <source>
        <tissue evidence="1">Roots</tissue>
    </source>
</reference>
<keyword evidence="2" id="KW-1185">Reference proteome</keyword>
<evidence type="ECO:0000313" key="1">
    <source>
        <dbReference type="EMBL" id="KAK4778408.1"/>
    </source>
</evidence>
<accession>A0AAN7KXV9</accession>
<dbReference type="PANTHER" id="PTHR46741:SF2">
    <property type="entry name" value="RIBOSOMAL PROTEIN L34AE"/>
    <property type="match status" value="1"/>
</dbReference>